<comment type="similarity">
    <text evidence="1 4">Belongs to the short-chain dehydrogenases/reductases (SDR) family.</text>
</comment>
<dbReference type="InterPro" id="IPR002347">
    <property type="entry name" value="SDR_fam"/>
</dbReference>
<proteinExistence type="inferred from homology"/>
<gene>
    <name evidence="5" type="ORF">QBC46DRAFT_416412</name>
</gene>
<protein>
    <submittedName>
        <fullName evidence="5">Uncharacterized protein</fullName>
    </submittedName>
</protein>
<dbReference type="Gene3D" id="3.40.50.720">
    <property type="entry name" value="NAD(P)-binding Rossmann-like Domain"/>
    <property type="match status" value="1"/>
</dbReference>
<evidence type="ECO:0000256" key="4">
    <source>
        <dbReference type="RuleBase" id="RU000363"/>
    </source>
</evidence>
<dbReference type="EMBL" id="MU853857">
    <property type="protein sequence ID" value="KAK3937321.1"/>
    <property type="molecule type" value="Genomic_DNA"/>
</dbReference>
<dbReference type="InterPro" id="IPR020904">
    <property type="entry name" value="Sc_DH/Rdtase_CS"/>
</dbReference>
<keyword evidence="2" id="KW-0521">NADP</keyword>
<dbReference type="AlphaFoldDB" id="A0AAN6N1A1"/>
<comment type="caution">
    <text evidence="5">The sequence shown here is derived from an EMBL/GenBank/DDBJ whole genome shotgun (WGS) entry which is preliminary data.</text>
</comment>
<dbReference type="PROSITE" id="PS00061">
    <property type="entry name" value="ADH_SHORT"/>
    <property type="match status" value="1"/>
</dbReference>
<sequence length="323" mass="35069">MATEPAAEPFSVKGKTAIVTGAGSGINLAFADLLLSNGCNVVFADLALRPEAQSLLARYANSPDASPQAFFVPTDVRSWDALTKLFDMTVYTFGGFDILCPGAGVYEPHWSNFWHPPDSSPEARDTLSDSRYATLDINLTHPVRATQMALSYWLHPRPASTPSPTAPSPKRIVHISSVAAQLPLFSNPIYGASKAAISAFVRSMAPLDSEVNVRVNAVAPGVIRTPLWTDHPEKLAYVDEEHDSWATPEEVAEAMLRCLEDPDLEGGTILEVGRQHTRVVQQLNDPGPDRDPKRGLCTSNGKVGYDDALRLLREDGWGVPKPI</sequence>
<evidence type="ECO:0000256" key="1">
    <source>
        <dbReference type="ARBA" id="ARBA00006484"/>
    </source>
</evidence>
<accession>A0AAN6N1A1</accession>
<dbReference type="Pfam" id="PF00106">
    <property type="entry name" value="adh_short"/>
    <property type="match status" value="1"/>
</dbReference>
<dbReference type="InterPro" id="IPR036291">
    <property type="entry name" value="NAD(P)-bd_dom_sf"/>
</dbReference>
<dbReference type="SUPFAM" id="SSF51735">
    <property type="entry name" value="NAD(P)-binding Rossmann-fold domains"/>
    <property type="match status" value="1"/>
</dbReference>
<dbReference type="FunFam" id="3.40.50.720:FF:000643">
    <property type="entry name" value="Short chain dehydrogenase/reductase family oxidoreductase, putative"/>
    <property type="match status" value="1"/>
</dbReference>
<evidence type="ECO:0000313" key="6">
    <source>
        <dbReference type="Proteomes" id="UP001303473"/>
    </source>
</evidence>
<organism evidence="5 6">
    <name type="scientific">Diplogelasinospora grovesii</name>
    <dbReference type="NCBI Taxonomy" id="303347"/>
    <lineage>
        <taxon>Eukaryota</taxon>
        <taxon>Fungi</taxon>
        <taxon>Dikarya</taxon>
        <taxon>Ascomycota</taxon>
        <taxon>Pezizomycotina</taxon>
        <taxon>Sordariomycetes</taxon>
        <taxon>Sordariomycetidae</taxon>
        <taxon>Sordariales</taxon>
        <taxon>Diplogelasinosporaceae</taxon>
        <taxon>Diplogelasinospora</taxon>
    </lineage>
</organism>
<keyword evidence="3" id="KW-0560">Oxidoreductase</keyword>
<dbReference type="GO" id="GO:0016616">
    <property type="term" value="F:oxidoreductase activity, acting on the CH-OH group of donors, NAD or NADP as acceptor"/>
    <property type="evidence" value="ECO:0007669"/>
    <property type="project" value="TreeGrafter"/>
</dbReference>
<dbReference type="PANTHER" id="PTHR44229:SF4">
    <property type="entry name" value="15-HYDROXYPROSTAGLANDIN DEHYDROGENASE [NAD(+)]"/>
    <property type="match status" value="1"/>
</dbReference>
<dbReference type="GO" id="GO:0005737">
    <property type="term" value="C:cytoplasm"/>
    <property type="evidence" value="ECO:0007669"/>
    <property type="project" value="TreeGrafter"/>
</dbReference>
<dbReference type="Proteomes" id="UP001303473">
    <property type="component" value="Unassembled WGS sequence"/>
</dbReference>
<evidence type="ECO:0000313" key="5">
    <source>
        <dbReference type="EMBL" id="KAK3937321.1"/>
    </source>
</evidence>
<keyword evidence="6" id="KW-1185">Reference proteome</keyword>
<dbReference type="PRINTS" id="PR00081">
    <property type="entry name" value="GDHRDH"/>
</dbReference>
<dbReference type="PANTHER" id="PTHR44229">
    <property type="entry name" value="15-HYDROXYPROSTAGLANDIN DEHYDROGENASE [NAD(+)]"/>
    <property type="match status" value="1"/>
</dbReference>
<evidence type="ECO:0000256" key="3">
    <source>
        <dbReference type="ARBA" id="ARBA00023002"/>
    </source>
</evidence>
<dbReference type="PRINTS" id="PR00080">
    <property type="entry name" value="SDRFAMILY"/>
</dbReference>
<name>A0AAN6N1A1_9PEZI</name>
<evidence type="ECO:0000256" key="2">
    <source>
        <dbReference type="ARBA" id="ARBA00022857"/>
    </source>
</evidence>
<reference evidence="6" key="1">
    <citation type="journal article" date="2023" name="Mol. Phylogenet. Evol.">
        <title>Genome-scale phylogeny and comparative genomics of the fungal order Sordariales.</title>
        <authorList>
            <person name="Hensen N."/>
            <person name="Bonometti L."/>
            <person name="Westerberg I."/>
            <person name="Brannstrom I.O."/>
            <person name="Guillou S."/>
            <person name="Cros-Aarteil S."/>
            <person name="Calhoun S."/>
            <person name="Haridas S."/>
            <person name="Kuo A."/>
            <person name="Mondo S."/>
            <person name="Pangilinan J."/>
            <person name="Riley R."/>
            <person name="LaButti K."/>
            <person name="Andreopoulos B."/>
            <person name="Lipzen A."/>
            <person name="Chen C."/>
            <person name="Yan M."/>
            <person name="Daum C."/>
            <person name="Ng V."/>
            <person name="Clum A."/>
            <person name="Steindorff A."/>
            <person name="Ohm R.A."/>
            <person name="Martin F."/>
            <person name="Silar P."/>
            <person name="Natvig D.O."/>
            <person name="Lalanne C."/>
            <person name="Gautier V."/>
            <person name="Ament-Velasquez S.L."/>
            <person name="Kruys A."/>
            <person name="Hutchinson M.I."/>
            <person name="Powell A.J."/>
            <person name="Barry K."/>
            <person name="Miller A.N."/>
            <person name="Grigoriev I.V."/>
            <person name="Debuchy R."/>
            <person name="Gladieux P."/>
            <person name="Hiltunen Thoren M."/>
            <person name="Johannesson H."/>
        </authorList>
    </citation>
    <scope>NUCLEOTIDE SEQUENCE [LARGE SCALE GENOMIC DNA]</scope>
    <source>
        <strain evidence="6">CBS 340.73</strain>
    </source>
</reference>